<name>A0A8U0WLC5_9MUSC</name>
<feature type="compositionally biased region" description="Polar residues" evidence="1">
    <location>
        <begin position="172"/>
        <end position="182"/>
    </location>
</feature>
<feature type="region of interest" description="Disordered" evidence="1">
    <location>
        <begin position="104"/>
        <end position="142"/>
    </location>
</feature>
<evidence type="ECO:0000256" key="1">
    <source>
        <dbReference type="SAM" id="MobiDB-lite"/>
    </source>
</evidence>
<dbReference type="KEGG" id="gfs:119635396"/>
<feature type="compositionally biased region" description="Acidic residues" evidence="1">
    <location>
        <begin position="302"/>
        <end position="317"/>
    </location>
</feature>
<organism evidence="2 3">
    <name type="scientific">Glossina fuscipes</name>
    <dbReference type="NCBI Taxonomy" id="7396"/>
    <lineage>
        <taxon>Eukaryota</taxon>
        <taxon>Metazoa</taxon>
        <taxon>Ecdysozoa</taxon>
        <taxon>Arthropoda</taxon>
        <taxon>Hexapoda</taxon>
        <taxon>Insecta</taxon>
        <taxon>Pterygota</taxon>
        <taxon>Neoptera</taxon>
        <taxon>Endopterygota</taxon>
        <taxon>Diptera</taxon>
        <taxon>Brachycera</taxon>
        <taxon>Muscomorpha</taxon>
        <taxon>Hippoboscoidea</taxon>
        <taxon>Glossinidae</taxon>
        <taxon>Glossina</taxon>
    </lineage>
</organism>
<feature type="compositionally biased region" description="Basic and acidic residues" evidence="1">
    <location>
        <begin position="260"/>
        <end position="269"/>
    </location>
</feature>
<feature type="compositionally biased region" description="Polar residues" evidence="1">
    <location>
        <begin position="286"/>
        <end position="301"/>
    </location>
</feature>
<accession>A0A8U0WLC5</accession>
<reference evidence="3" key="1">
    <citation type="submission" date="2025-08" db="UniProtKB">
        <authorList>
            <consortium name="RefSeq"/>
        </authorList>
    </citation>
    <scope>IDENTIFICATION</scope>
    <source>
        <tissue evidence="3">Whole body pupa</tissue>
    </source>
</reference>
<dbReference type="CDD" id="cd00024">
    <property type="entry name" value="CD_CSD"/>
    <property type="match status" value="1"/>
</dbReference>
<feature type="region of interest" description="Disordered" evidence="1">
    <location>
        <begin position="165"/>
        <end position="317"/>
    </location>
</feature>
<feature type="compositionally biased region" description="Basic and acidic residues" evidence="1">
    <location>
        <begin position="22"/>
        <end position="36"/>
    </location>
</feature>
<feature type="region of interest" description="Disordered" evidence="1">
    <location>
        <begin position="1"/>
        <end position="78"/>
    </location>
</feature>
<keyword evidence="2" id="KW-1185">Reference proteome</keyword>
<evidence type="ECO:0000313" key="2">
    <source>
        <dbReference type="Proteomes" id="UP000092443"/>
    </source>
</evidence>
<sequence>MESKNEDSGGSDSLDKTLQQKCKMDDVGQGEGKAELTADSGGDGANVRDKPKENELVQCEQQQNSSSKPQKTETYLMGDGINAAATEARESSLRYFKASSTISNTIFSREDSDSSSSSNSVNNSINSSSNSGSSHKIKCTGSHNIETKVKQISQNLQETSLETLFPALGGDKSTTTKLSTEENPIITPSITSTGTSSDALPGSSTSSTAVLDNEQPGPSRSNSATNSDSTLSHSELDSSSLAANDSMEDASDHRSKKVRFHPDAKENDGGNRIIPKKKKKIKLQPTDESPSVSAKVSGSDSTDMEFDESGEEEMYEEEEEFDVEKTIAESENYLKLHPITFVPSPALNTSTRVPSSTGIMKEEDLQSDEKINDQLEEETELEAAAENGVECILGKKTINGECSFVLKCSYLLRYVDKAGSYWEPEDFINKNCPKLLNKYEESQQIQQDRLMCYVAQRQNLRQGYTDF</sequence>
<protein>
    <submittedName>
        <fullName evidence="3">Suppressor protein SRP40 isoform X1</fullName>
    </submittedName>
</protein>
<dbReference type="RefSeq" id="XP_037886131.1">
    <property type="nucleotide sequence ID" value="XM_038030203.1"/>
</dbReference>
<proteinExistence type="predicted"/>
<dbReference type="AlphaFoldDB" id="A0A8U0WLC5"/>
<dbReference type="Gene3D" id="2.40.50.40">
    <property type="match status" value="1"/>
</dbReference>
<feature type="compositionally biased region" description="Low complexity" evidence="1">
    <location>
        <begin position="227"/>
        <end position="241"/>
    </location>
</feature>
<feature type="compositionally biased region" description="Polar residues" evidence="1">
    <location>
        <begin position="8"/>
        <end position="20"/>
    </location>
</feature>
<feature type="compositionally biased region" description="Polar residues" evidence="1">
    <location>
        <begin position="202"/>
        <end position="226"/>
    </location>
</feature>
<dbReference type="GeneID" id="119635396"/>
<feature type="compositionally biased region" description="Low complexity" evidence="1">
    <location>
        <begin position="184"/>
        <end position="197"/>
    </location>
</feature>
<gene>
    <name evidence="3" type="primary">LOC119635396</name>
</gene>
<evidence type="ECO:0000313" key="3">
    <source>
        <dbReference type="RefSeq" id="XP_037886131.1"/>
    </source>
</evidence>
<feature type="compositionally biased region" description="Polar residues" evidence="1">
    <location>
        <begin position="59"/>
        <end position="73"/>
    </location>
</feature>
<feature type="compositionally biased region" description="Basic and acidic residues" evidence="1">
    <location>
        <begin position="46"/>
        <end position="55"/>
    </location>
</feature>
<feature type="compositionally biased region" description="Low complexity" evidence="1">
    <location>
        <begin position="114"/>
        <end position="134"/>
    </location>
</feature>
<dbReference type="Proteomes" id="UP000092443">
    <property type="component" value="Unplaced"/>
</dbReference>